<evidence type="ECO:0000313" key="8">
    <source>
        <dbReference type="Proteomes" id="UP000072867"/>
    </source>
</evidence>
<comment type="subcellular location">
    <subcellularLocation>
        <location evidence="1">Membrane</location>
        <topology evidence="1">Multi-pass membrane protein</topology>
    </subcellularLocation>
</comment>
<evidence type="ECO:0000256" key="6">
    <source>
        <dbReference type="SAM" id="Phobius"/>
    </source>
</evidence>
<evidence type="ECO:0000256" key="2">
    <source>
        <dbReference type="ARBA" id="ARBA00009694"/>
    </source>
</evidence>
<keyword evidence="5 6" id="KW-0472">Membrane</keyword>
<dbReference type="STRING" id="33051.SB4_00535"/>
<dbReference type="AlphaFoldDB" id="A0A147I4J0"/>
<evidence type="ECO:0000256" key="4">
    <source>
        <dbReference type="ARBA" id="ARBA00022989"/>
    </source>
</evidence>
<protein>
    <submittedName>
        <fullName evidence="7">Membrane protein</fullName>
    </submittedName>
</protein>
<evidence type="ECO:0000256" key="1">
    <source>
        <dbReference type="ARBA" id="ARBA00004141"/>
    </source>
</evidence>
<feature type="transmembrane region" description="Helical" evidence="6">
    <location>
        <begin position="59"/>
        <end position="78"/>
    </location>
</feature>
<dbReference type="PANTHER" id="PTHR43461:SF1">
    <property type="entry name" value="TRANSMEMBRANE PROTEIN 256"/>
    <property type="match status" value="1"/>
</dbReference>
<evidence type="ECO:0000256" key="3">
    <source>
        <dbReference type="ARBA" id="ARBA00022692"/>
    </source>
</evidence>
<proteinExistence type="inferred from homology"/>
<gene>
    <name evidence="7" type="ORF">NS319_03415</name>
</gene>
<dbReference type="Proteomes" id="UP000072867">
    <property type="component" value="Unassembled WGS sequence"/>
</dbReference>
<keyword evidence="3 6" id="KW-0812">Transmembrane</keyword>
<dbReference type="EMBL" id="LDTD01000020">
    <property type="protein sequence ID" value="KTT73419.1"/>
    <property type="molecule type" value="Genomic_DNA"/>
</dbReference>
<organism evidence="7 8">
    <name type="scientific">Sphingomonas sanguinis</name>
    <dbReference type="NCBI Taxonomy" id="33051"/>
    <lineage>
        <taxon>Bacteria</taxon>
        <taxon>Pseudomonadati</taxon>
        <taxon>Pseudomonadota</taxon>
        <taxon>Alphaproteobacteria</taxon>
        <taxon>Sphingomonadales</taxon>
        <taxon>Sphingomonadaceae</taxon>
        <taxon>Sphingomonas</taxon>
    </lineage>
</organism>
<sequence length="109" mass="11226">MGWVAILAALSGAIAIAAGAFGAHRAEGAAVEWLRTGGHYQLIHAVAALVALRMEARGVAWAFVVGAAIFAGTLYAMAFGAPRWLGAITPIGGTILIGGWLWLAWSLRG</sequence>
<evidence type="ECO:0000256" key="5">
    <source>
        <dbReference type="ARBA" id="ARBA00023136"/>
    </source>
</evidence>
<dbReference type="RefSeq" id="WP_058732406.1">
    <property type="nucleotide sequence ID" value="NZ_LDTD01000020.1"/>
</dbReference>
<dbReference type="Pfam" id="PF04241">
    <property type="entry name" value="DUF423"/>
    <property type="match status" value="1"/>
</dbReference>
<accession>A0A147I4J0</accession>
<dbReference type="GO" id="GO:0005886">
    <property type="term" value="C:plasma membrane"/>
    <property type="evidence" value="ECO:0007669"/>
    <property type="project" value="TreeGrafter"/>
</dbReference>
<evidence type="ECO:0000313" key="7">
    <source>
        <dbReference type="EMBL" id="KTT73419.1"/>
    </source>
</evidence>
<comment type="caution">
    <text evidence="7">The sequence shown here is derived from an EMBL/GenBank/DDBJ whole genome shotgun (WGS) entry which is preliminary data.</text>
</comment>
<comment type="similarity">
    <text evidence="2">Belongs to the UPF0382 family.</text>
</comment>
<dbReference type="PANTHER" id="PTHR43461">
    <property type="entry name" value="TRANSMEMBRANE PROTEIN 256"/>
    <property type="match status" value="1"/>
</dbReference>
<dbReference type="PATRIC" id="fig|33051.3.peg.1427"/>
<dbReference type="InterPro" id="IPR006696">
    <property type="entry name" value="DUF423"/>
</dbReference>
<reference evidence="7 8" key="1">
    <citation type="journal article" date="2016" name="Front. Microbiol.">
        <title>Genomic Resource of Rice Seed Associated Bacteria.</title>
        <authorList>
            <person name="Midha S."/>
            <person name="Bansal K."/>
            <person name="Sharma S."/>
            <person name="Kumar N."/>
            <person name="Patil P.P."/>
            <person name="Chaudhry V."/>
            <person name="Patil P.B."/>
        </authorList>
    </citation>
    <scope>NUCLEOTIDE SEQUENCE [LARGE SCALE GENOMIC DNA]</scope>
    <source>
        <strain evidence="7 8">NS319</strain>
    </source>
</reference>
<keyword evidence="4 6" id="KW-1133">Transmembrane helix</keyword>
<feature type="transmembrane region" description="Helical" evidence="6">
    <location>
        <begin position="84"/>
        <end position="105"/>
    </location>
</feature>
<name>A0A147I4J0_9SPHN</name>